<protein>
    <submittedName>
        <fullName evidence="3">Uncharacterized protein</fullName>
    </submittedName>
</protein>
<keyword evidence="4" id="KW-1185">Reference proteome</keyword>
<reference evidence="3 4" key="1">
    <citation type="submission" date="2021-05" db="EMBL/GenBank/DDBJ databases">
        <title>Novel species in genus Cellulomonas.</title>
        <authorList>
            <person name="Zhang G."/>
        </authorList>
    </citation>
    <scope>NUCLEOTIDE SEQUENCE [LARGE SCALE GENOMIC DNA]</scope>
    <source>
        <strain evidence="4">zg-ZUI222</strain>
    </source>
</reference>
<gene>
    <name evidence="3" type="ORF">KG103_06815</name>
</gene>
<feature type="region of interest" description="Disordered" evidence="1">
    <location>
        <begin position="76"/>
        <end position="104"/>
    </location>
</feature>
<dbReference type="RefSeq" id="WP_207340636.1">
    <property type="nucleotide sequence ID" value="NZ_CP074405.1"/>
</dbReference>
<proteinExistence type="predicted"/>
<dbReference type="EMBL" id="CP074405">
    <property type="protein sequence ID" value="QVI63563.1"/>
    <property type="molecule type" value="Genomic_DNA"/>
</dbReference>
<evidence type="ECO:0000256" key="1">
    <source>
        <dbReference type="SAM" id="MobiDB-lite"/>
    </source>
</evidence>
<feature type="transmembrane region" description="Helical" evidence="2">
    <location>
        <begin position="26"/>
        <end position="48"/>
    </location>
</feature>
<evidence type="ECO:0000256" key="2">
    <source>
        <dbReference type="SAM" id="Phobius"/>
    </source>
</evidence>
<organism evidence="3 4">
    <name type="scientific">Cellulomonas wangleii</name>
    <dbReference type="NCBI Taxonomy" id="2816956"/>
    <lineage>
        <taxon>Bacteria</taxon>
        <taxon>Bacillati</taxon>
        <taxon>Actinomycetota</taxon>
        <taxon>Actinomycetes</taxon>
        <taxon>Micrococcales</taxon>
        <taxon>Cellulomonadaceae</taxon>
        <taxon>Cellulomonas</taxon>
    </lineage>
</organism>
<name>A0ABX8D800_9CELL</name>
<feature type="transmembrane region" description="Helical" evidence="2">
    <location>
        <begin position="54"/>
        <end position="75"/>
    </location>
</feature>
<evidence type="ECO:0000313" key="3">
    <source>
        <dbReference type="EMBL" id="QVI63563.1"/>
    </source>
</evidence>
<evidence type="ECO:0000313" key="4">
    <source>
        <dbReference type="Proteomes" id="UP000677804"/>
    </source>
</evidence>
<keyword evidence="2" id="KW-0812">Transmembrane</keyword>
<keyword evidence="2" id="KW-1133">Transmembrane helix</keyword>
<dbReference type="Proteomes" id="UP000677804">
    <property type="component" value="Chromosome"/>
</dbReference>
<keyword evidence="2" id="KW-0472">Membrane</keyword>
<accession>A0ABX8D800</accession>
<sequence>MGRHDGRRSAPPTPWYRRAALTALRWLGRLALGALAGGVVLGATLWAGTSWQSARLLGAAAGVLVVVAAALAATLPGPAPSVAPPSRTRPGDPSPPRDAPRSDR</sequence>